<dbReference type="Proteomes" id="UP000814128">
    <property type="component" value="Unassembled WGS sequence"/>
</dbReference>
<name>A0ACB8Q8Y2_9AGAM</name>
<dbReference type="EMBL" id="MU273785">
    <property type="protein sequence ID" value="KAI0028169.1"/>
    <property type="molecule type" value="Genomic_DNA"/>
</dbReference>
<gene>
    <name evidence="1" type="ORF">K488DRAFT_59370</name>
</gene>
<evidence type="ECO:0000313" key="1">
    <source>
        <dbReference type="EMBL" id="KAI0028169.1"/>
    </source>
</evidence>
<reference evidence="1" key="2">
    <citation type="journal article" date="2022" name="New Phytol.">
        <title>Evolutionary transition to the ectomycorrhizal habit in the genomes of a hyperdiverse lineage of mushroom-forming fungi.</title>
        <authorList>
            <person name="Looney B."/>
            <person name="Miyauchi S."/>
            <person name="Morin E."/>
            <person name="Drula E."/>
            <person name="Courty P.E."/>
            <person name="Kohler A."/>
            <person name="Kuo A."/>
            <person name="LaButti K."/>
            <person name="Pangilinan J."/>
            <person name="Lipzen A."/>
            <person name="Riley R."/>
            <person name="Andreopoulos W."/>
            <person name="He G."/>
            <person name="Johnson J."/>
            <person name="Nolan M."/>
            <person name="Tritt A."/>
            <person name="Barry K.W."/>
            <person name="Grigoriev I.V."/>
            <person name="Nagy L.G."/>
            <person name="Hibbett D."/>
            <person name="Henrissat B."/>
            <person name="Matheny P.B."/>
            <person name="Labbe J."/>
            <person name="Martin F.M."/>
        </authorList>
    </citation>
    <scope>NUCLEOTIDE SEQUENCE</scope>
    <source>
        <strain evidence="1">EC-137</strain>
    </source>
</reference>
<keyword evidence="2" id="KW-1185">Reference proteome</keyword>
<comment type="caution">
    <text evidence="1">The sequence shown here is derived from an EMBL/GenBank/DDBJ whole genome shotgun (WGS) entry which is preliminary data.</text>
</comment>
<organism evidence="1 2">
    <name type="scientific">Vararia minispora EC-137</name>
    <dbReference type="NCBI Taxonomy" id="1314806"/>
    <lineage>
        <taxon>Eukaryota</taxon>
        <taxon>Fungi</taxon>
        <taxon>Dikarya</taxon>
        <taxon>Basidiomycota</taxon>
        <taxon>Agaricomycotina</taxon>
        <taxon>Agaricomycetes</taxon>
        <taxon>Russulales</taxon>
        <taxon>Lachnocladiaceae</taxon>
        <taxon>Vararia</taxon>
    </lineage>
</organism>
<proteinExistence type="predicted"/>
<sequence>MATDKPGYTLVESLQDAHIDSINCLAFNPTGTYFASGANDGTVCVFSTDNTSELRRYQSDSAVDAIVWDGRYERTLLVGDRSGDVHTIRIGSSIVYCLTKSPQVDDRKWREHVSGGSIYAMAARGLLLAISCGNNVHLVRAGAPSSWTSQSILIAPPTFPELAEPLSPPVASCLQFLTNEMLLVTYVEHGIVAYSPVHLDIIWQIRPRTCRIGASHAFGDKIVASNLYDGLDWYLIQQTMFGAPTRLTHTTSITLDLKENVILPVKYIHGGAAVLVGGTNGAARIFNTIDGSRHQLLSHNDGRPNIITFSPSLHFQY</sequence>
<accession>A0ACB8Q8Y2</accession>
<reference evidence="1" key="1">
    <citation type="submission" date="2021-02" db="EMBL/GenBank/DDBJ databases">
        <authorList>
            <consortium name="DOE Joint Genome Institute"/>
            <person name="Ahrendt S."/>
            <person name="Looney B.P."/>
            <person name="Miyauchi S."/>
            <person name="Morin E."/>
            <person name="Drula E."/>
            <person name="Courty P.E."/>
            <person name="Chicoki N."/>
            <person name="Fauchery L."/>
            <person name="Kohler A."/>
            <person name="Kuo A."/>
            <person name="Labutti K."/>
            <person name="Pangilinan J."/>
            <person name="Lipzen A."/>
            <person name="Riley R."/>
            <person name="Andreopoulos W."/>
            <person name="He G."/>
            <person name="Johnson J."/>
            <person name="Barry K.W."/>
            <person name="Grigoriev I.V."/>
            <person name="Nagy L."/>
            <person name="Hibbett D."/>
            <person name="Henrissat B."/>
            <person name="Matheny P.B."/>
            <person name="Labbe J."/>
            <person name="Martin F."/>
        </authorList>
    </citation>
    <scope>NUCLEOTIDE SEQUENCE</scope>
    <source>
        <strain evidence="1">EC-137</strain>
    </source>
</reference>
<protein>
    <submittedName>
        <fullName evidence="1">WD40-repeat-containing domain protein</fullName>
    </submittedName>
</protein>
<evidence type="ECO:0000313" key="2">
    <source>
        <dbReference type="Proteomes" id="UP000814128"/>
    </source>
</evidence>